<keyword evidence="4 6" id="KW-1133">Transmembrane helix</keyword>
<comment type="subcellular location">
    <subcellularLocation>
        <location evidence="1">Cell membrane</location>
        <topology evidence="1">Multi-pass membrane protein</topology>
    </subcellularLocation>
</comment>
<feature type="transmembrane region" description="Helical" evidence="6">
    <location>
        <begin position="23"/>
        <end position="54"/>
    </location>
</feature>
<dbReference type="Pfam" id="PF02361">
    <property type="entry name" value="CbiQ"/>
    <property type="match status" value="1"/>
</dbReference>
<keyword evidence="3 6" id="KW-0812">Transmembrane</keyword>
<keyword evidence="5 6" id="KW-0472">Membrane</keyword>
<sequence>MKIQIDTLAYTNNLRWLPVKHKLILATTLFVITYVSHPPVQILIFIWMSIWIVGYARIPIKNFLRLIYVPFLFWLTSVPALAINAVNTTNLTSIQLDSLAGLTIGSYYIYISVQGIIQVLTILTRALAALSCLYFIMLTVPFVELLQALRKFGFPQLLAELLLLMYRFIFILLNTASELWTAQQARFGYRTFNSGMKSLALLIGQLFQRTIENYRQMLLSVESRGFNGEFRVWYPERYKSSKRYLIESIFGCTLLIILEIFLRDI</sequence>
<evidence type="ECO:0000256" key="3">
    <source>
        <dbReference type="ARBA" id="ARBA00022692"/>
    </source>
</evidence>
<evidence type="ECO:0000313" key="8">
    <source>
        <dbReference type="Proteomes" id="UP000271624"/>
    </source>
</evidence>
<dbReference type="InterPro" id="IPR003339">
    <property type="entry name" value="ABC/ECF_trnsptr_transmembrane"/>
</dbReference>
<evidence type="ECO:0000256" key="6">
    <source>
        <dbReference type="SAM" id="Phobius"/>
    </source>
</evidence>
<dbReference type="InterPro" id="IPR052770">
    <property type="entry name" value="Cobalt_transport_CbiQ"/>
</dbReference>
<evidence type="ECO:0000256" key="4">
    <source>
        <dbReference type="ARBA" id="ARBA00022989"/>
    </source>
</evidence>
<reference evidence="7" key="1">
    <citation type="submission" date="2018-12" db="EMBL/GenBank/DDBJ databases">
        <authorList>
            <person name="Will S."/>
            <person name="Neumann-Schaal M."/>
            <person name="Henke P."/>
        </authorList>
    </citation>
    <scope>NUCLEOTIDE SEQUENCE</scope>
    <source>
        <strain evidence="7">PCC 7102</strain>
    </source>
</reference>
<accession>A0A3S1B5N4</accession>
<dbReference type="PANTHER" id="PTHR43723">
    <property type="entry name" value="COBALT TRANSPORT PROTEIN CBIQ"/>
    <property type="match status" value="1"/>
</dbReference>
<evidence type="ECO:0000256" key="2">
    <source>
        <dbReference type="ARBA" id="ARBA00022475"/>
    </source>
</evidence>
<dbReference type="Proteomes" id="UP000271624">
    <property type="component" value="Unassembled WGS sequence"/>
</dbReference>
<evidence type="ECO:0000256" key="1">
    <source>
        <dbReference type="ARBA" id="ARBA00004651"/>
    </source>
</evidence>
<name>A0A3S1B5N4_9CYAN</name>
<dbReference type="GO" id="GO:0006824">
    <property type="term" value="P:cobalt ion transport"/>
    <property type="evidence" value="ECO:0007669"/>
    <property type="project" value="InterPro"/>
</dbReference>
<proteinExistence type="predicted"/>
<feature type="transmembrane region" description="Helical" evidence="6">
    <location>
        <begin position="107"/>
        <end position="136"/>
    </location>
</feature>
<organism evidence="7 8">
    <name type="scientific">Dulcicalothrix desertica PCC 7102</name>
    <dbReference type="NCBI Taxonomy" id="232991"/>
    <lineage>
        <taxon>Bacteria</taxon>
        <taxon>Bacillati</taxon>
        <taxon>Cyanobacteriota</taxon>
        <taxon>Cyanophyceae</taxon>
        <taxon>Nostocales</taxon>
        <taxon>Calotrichaceae</taxon>
        <taxon>Dulcicalothrix</taxon>
    </lineage>
</organism>
<evidence type="ECO:0000313" key="7">
    <source>
        <dbReference type="EMBL" id="RUT05273.1"/>
    </source>
</evidence>
<reference evidence="7" key="2">
    <citation type="journal article" date="2019" name="Genome Biol. Evol.">
        <title>Day and night: Metabolic profiles and evolutionary relationships of six axenic non-marine cyanobacteria.</title>
        <authorList>
            <person name="Will S.E."/>
            <person name="Henke P."/>
            <person name="Boedeker C."/>
            <person name="Huang S."/>
            <person name="Brinkmann H."/>
            <person name="Rohde M."/>
            <person name="Jarek M."/>
            <person name="Friedl T."/>
            <person name="Seufert S."/>
            <person name="Schumacher M."/>
            <person name="Overmann J."/>
            <person name="Neumann-Schaal M."/>
            <person name="Petersen J."/>
        </authorList>
    </citation>
    <scope>NUCLEOTIDE SEQUENCE [LARGE SCALE GENOMIC DNA]</scope>
    <source>
        <strain evidence="7">PCC 7102</strain>
    </source>
</reference>
<feature type="transmembrane region" description="Helical" evidence="6">
    <location>
        <begin position="244"/>
        <end position="262"/>
    </location>
</feature>
<feature type="transmembrane region" description="Helical" evidence="6">
    <location>
        <begin position="66"/>
        <end position="87"/>
    </location>
</feature>
<feature type="transmembrane region" description="Helical" evidence="6">
    <location>
        <begin position="157"/>
        <end position="175"/>
    </location>
</feature>
<dbReference type="InterPro" id="IPR012809">
    <property type="entry name" value="ECF_CbiQ"/>
</dbReference>
<comment type="caution">
    <text evidence="7">The sequence shown here is derived from an EMBL/GenBank/DDBJ whole genome shotgun (WGS) entry which is preliminary data.</text>
</comment>
<dbReference type="PANTHER" id="PTHR43723:SF1">
    <property type="entry name" value="COBALT TRANSPORT PROTEIN CBIQ"/>
    <property type="match status" value="1"/>
</dbReference>
<protein>
    <submittedName>
        <fullName evidence="7">Cobalt ECF transporter T component CbiQ</fullName>
    </submittedName>
</protein>
<dbReference type="AlphaFoldDB" id="A0A3S1B5N4"/>
<dbReference type="EMBL" id="RSCL01000009">
    <property type="protein sequence ID" value="RUT05273.1"/>
    <property type="molecule type" value="Genomic_DNA"/>
</dbReference>
<dbReference type="OrthoDB" id="9815246at2"/>
<dbReference type="CDD" id="cd16914">
    <property type="entry name" value="EcfT"/>
    <property type="match status" value="1"/>
</dbReference>
<gene>
    <name evidence="7" type="ORF">DSM106972_040940</name>
</gene>
<keyword evidence="2" id="KW-1003">Cell membrane</keyword>
<evidence type="ECO:0000256" key="5">
    <source>
        <dbReference type="ARBA" id="ARBA00023136"/>
    </source>
</evidence>
<dbReference type="RefSeq" id="WP_127082504.1">
    <property type="nucleotide sequence ID" value="NZ_RSCL01000009.1"/>
</dbReference>
<keyword evidence="8" id="KW-1185">Reference proteome</keyword>
<dbReference type="NCBIfam" id="TIGR02454">
    <property type="entry name" value="ECF_T_CbiQ"/>
    <property type="match status" value="1"/>
</dbReference>
<dbReference type="GO" id="GO:0043190">
    <property type="term" value="C:ATP-binding cassette (ABC) transporter complex"/>
    <property type="evidence" value="ECO:0007669"/>
    <property type="project" value="InterPro"/>
</dbReference>